<dbReference type="PANTHER" id="PTHR35896:SF3">
    <property type="entry name" value="MAJOR FACILITATOR SUPERFAMILY TRANSPORTER"/>
    <property type="match status" value="1"/>
</dbReference>
<dbReference type="Proteomes" id="UP000244855">
    <property type="component" value="Unassembled WGS sequence"/>
</dbReference>
<organism evidence="2 3">
    <name type="scientific">Periconia macrospinosa</name>
    <dbReference type="NCBI Taxonomy" id="97972"/>
    <lineage>
        <taxon>Eukaryota</taxon>
        <taxon>Fungi</taxon>
        <taxon>Dikarya</taxon>
        <taxon>Ascomycota</taxon>
        <taxon>Pezizomycotina</taxon>
        <taxon>Dothideomycetes</taxon>
        <taxon>Pleosporomycetidae</taxon>
        <taxon>Pleosporales</taxon>
        <taxon>Massarineae</taxon>
        <taxon>Periconiaceae</taxon>
        <taxon>Periconia</taxon>
    </lineage>
</organism>
<sequence>MDVPSSPSDHQVESVEESFEKTLLLEPNNYKYPSFKRQGLKSKILFHTLTFLLAIAVTTLAGFLTRPFPARVPQTKTLYCGSTATEARAMGCTYDVLSNMWIPKPCIDHENLRHFKKIAQWQAYETRDATRQLTEDEMGEVVGPKTYFTPIREHLVHCALMWRRLHKGFQEDNRYLDTHVRAYGHTAHCTQIMIEFLEKDRSLMDKIVSQTIPGFSNCVVPA</sequence>
<evidence type="ECO:0000313" key="2">
    <source>
        <dbReference type="EMBL" id="PVI01720.1"/>
    </source>
</evidence>
<reference evidence="2 3" key="1">
    <citation type="journal article" date="2018" name="Sci. Rep.">
        <title>Comparative genomics provides insights into the lifestyle and reveals functional heterogeneity of dark septate endophytic fungi.</title>
        <authorList>
            <person name="Knapp D.G."/>
            <person name="Nemeth J.B."/>
            <person name="Barry K."/>
            <person name="Hainaut M."/>
            <person name="Henrissat B."/>
            <person name="Johnson J."/>
            <person name="Kuo A."/>
            <person name="Lim J.H.P."/>
            <person name="Lipzen A."/>
            <person name="Nolan M."/>
            <person name="Ohm R.A."/>
            <person name="Tamas L."/>
            <person name="Grigoriev I.V."/>
            <person name="Spatafora J.W."/>
            <person name="Nagy L.G."/>
            <person name="Kovacs G.M."/>
        </authorList>
    </citation>
    <scope>NUCLEOTIDE SEQUENCE [LARGE SCALE GENOMIC DNA]</scope>
    <source>
        <strain evidence="2 3">DSE2036</strain>
    </source>
</reference>
<keyword evidence="1" id="KW-1133">Transmembrane helix</keyword>
<proteinExistence type="predicted"/>
<evidence type="ECO:0000256" key="1">
    <source>
        <dbReference type="SAM" id="Phobius"/>
    </source>
</evidence>
<dbReference type="InterPro" id="IPR053008">
    <property type="entry name" value="Phomopsin_biosynth_assoc"/>
</dbReference>
<feature type="transmembrane region" description="Helical" evidence="1">
    <location>
        <begin position="44"/>
        <end position="64"/>
    </location>
</feature>
<accession>A0A2V1DXY2</accession>
<gene>
    <name evidence="2" type="ORF">DM02DRAFT_613431</name>
</gene>
<keyword evidence="3" id="KW-1185">Reference proteome</keyword>
<name>A0A2V1DXY2_9PLEO</name>
<dbReference type="OrthoDB" id="3501153at2759"/>
<keyword evidence="1" id="KW-0472">Membrane</keyword>
<protein>
    <submittedName>
        <fullName evidence="2">Uncharacterized protein</fullName>
    </submittedName>
</protein>
<dbReference type="AlphaFoldDB" id="A0A2V1DXY2"/>
<dbReference type="PANTHER" id="PTHR35896">
    <property type="entry name" value="IG-LIKE DOMAIN-CONTAINING PROTEIN"/>
    <property type="match status" value="1"/>
</dbReference>
<dbReference type="STRING" id="97972.A0A2V1DXY2"/>
<keyword evidence="1" id="KW-0812">Transmembrane</keyword>
<evidence type="ECO:0000313" key="3">
    <source>
        <dbReference type="Proteomes" id="UP000244855"/>
    </source>
</evidence>
<dbReference type="EMBL" id="KZ805353">
    <property type="protein sequence ID" value="PVI01720.1"/>
    <property type="molecule type" value="Genomic_DNA"/>
</dbReference>